<name>A0ABR1RJG8_9PEZI</name>
<dbReference type="EMBL" id="JAQQWI010000015">
    <property type="protein sequence ID" value="KAK8013026.1"/>
    <property type="molecule type" value="Genomic_DNA"/>
</dbReference>
<dbReference type="Proteomes" id="UP001396898">
    <property type="component" value="Unassembled WGS sequence"/>
</dbReference>
<keyword evidence="2" id="KW-1185">Reference proteome</keyword>
<evidence type="ECO:0000313" key="1">
    <source>
        <dbReference type="EMBL" id="KAK8013026.1"/>
    </source>
</evidence>
<protein>
    <submittedName>
        <fullName evidence="1">Uncharacterized protein</fullName>
    </submittedName>
</protein>
<proteinExistence type="predicted"/>
<gene>
    <name evidence="1" type="ORF">PG991_010401</name>
</gene>
<reference evidence="1 2" key="1">
    <citation type="submission" date="2023-01" db="EMBL/GenBank/DDBJ databases">
        <title>Analysis of 21 Apiospora genomes using comparative genomics revels a genus with tremendous synthesis potential of carbohydrate active enzymes and secondary metabolites.</title>
        <authorList>
            <person name="Sorensen T."/>
        </authorList>
    </citation>
    <scope>NUCLEOTIDE SEQUENCE [LARGE SCALE GENOMIC DNA]</scope>
    <source>
        <strain evidence="1 2">CBS 20057</strain>
    </source>
</reference>
<accession>A0ABR1RJG8</accession>
<evidence type="ECO:0000313" key="2">
    <source>
        <dbReference type="Proteomes" id="UP001396898"/>
    </source>
</evidence>
<comment type="caution">
    <text evidence="1">The sequence shown here is derived from an EMBL/GenBank/DDBJ whole genome shotgun (WGS) entry which is preliminary data.</text>
</comment>
<sequence length="114" mass="13031">MRDGLPALEGWLERWPGLSETDSQLLDDYSYRAGRHAGKIGSEIHAARRVSQTPGSRRRRPLGDAERRLVADDIRHGRLYEAEERMADAYECMSRVFLGIPDRVDKVDDIAHLK</sequence>
<organism evidence="1 2">
    <name type="scientific">Apiospora marii</name>
    <dbReference type="NCBI Taxonomy" id="335849"/>
    <lineage>
        <taxon>Eukaryota</taxon>
        <taxon>Fungi</taxon>
        <taxon>Dikarya</taxon>
        <taxon>Ascomycota</taxon>
        <taxon>Pezizomycotina</taxon>
        <taxon>Sordariomycetes</taxon>
        <taxon>Xylariomycetidae</taxon>
        <taxon>Amphisphaeriales</taxon>
        <taxon>Apiosporaceae</taxon>
        <taxon>Apiospora</taxon>
    </lineage>
</organism>